<dbReference type="PANTHER" id="PTHR15427">
    <property type="entry name" value="EMILIN ELASTIN MICROFIBRIL INTERFACE-LOCATED PROTEIN ELASTIN MICROFIBRIL INTERFACER"/>
    <property type="match status" value="1"/>
</dbReference>
<dbReference type="PROSITE" id="PS50871">
    <property type="entry name" value="C1Q"/>
    <property type="match status" value="1"/>
</dbReference>
<dbReference type="Proteomes" id="UP000694397">
    <property type="component" value="Chromosome 3"/>
</dbReference>
<dbReference type="SMART" id="SM00110">
    <property type="entry name" value="C1Q"/>
    <property type="match status" value="1"/>
</dbReference>
<feature type="domain" description="C1q" evidence="8">
    <location>
        <begin position="159"/>
        <end position="296"/>
    </location>
</feature>
<evidence type="ECO:0000256" key="6">
    <source>
        <dbReference type="SAM" id="MobiDB-lite"/>
    </source>
</evidence>
<keyword evidence="3" id="KW-0272">Extracellular matrix</keyword>
<dbReference type="PRINTS" id="PR00007">
    <property type="entry name" value="COMPLEMNTC1Q"/>
</dbReference>
<dbReference type="InterPro" id="IPR001073">
    <property type="entry name" value="C1q_dom"/>
</dbReference>
<keyword evidence="2" id="KW-0964">Secreted</keyword>
<accession>A0A8C9RQI4</accession>
<proteinExistence type="predicted"/>
<evidence type="ECO:0000313" key="10">
    <source>
        <dbReference type="Proteomes" id="UP000694397"/>
    </source>
</evidence>
<evidence type="ECO:0000313" key="9">
    <source>
        <dbReference type="Ensembl" id="ENSSFOP00015016568.2"/>
    </source>
</evidence>
<comment type="subcellular location">
    <subcellularLocation>
        <location evidence="1">Secreted</location>
        <location evidence="1">Extracellular space</location>
        <location evidence="1">Extracellular matrix</location>
    </subcellularLocation>
</comment>
<keyword evidence="10" id="KW-1185">Reference proteome</keyword>
<feature type="signal peptide" evidence="7">
    <location>
        <begin position="1"/>
        <end position="19"/>
    </location>
</feature>
<dbReference type="OrthoDB" id="8044756at2759"/>
<feature type="region of interest" description="Disordered" evidence="6">
    <location>
        <begin position="61"/>
        <end position="151"/>
    </location>
</feature>
<dbReference type="InterPro" id="IPR050392">
    <property type="entry name" value="Collagen/C1q_domain"/>
</dbReference>
<dbReference type="SUPFAM" id="SSF49842">
    <property type="entry name" value="TNF-like"/>
    <property type="match status" value="1"/>
</dbReference>
<sequence length="301" mass="33027">MHAFIHLACLLENMHPVKTSIGEGCVCDGDIVQPIVRGEMKVTASFLWVLLIGLLLGGRSGHAQDKDQVEPESPVTDVQAPDDRQPCAQWMGGVPGTPGHSGYPGRDGRDGHDGPKGDKGDPGEPGEKGDPGEKGANGPVGLRGFPGTPGLKGERGESALMYHSSFSVGLTDPVHTTNVPIRFTKFFHNEQRHYDDVSGKFRCALPGVYFFTYHLTIYPRDARVSLYKNDRTVMFTYDQFKQNNLDQASGSIILHLETGDEVWLQVYGEEEFGGVYADNINDSTFSGFLLYPDIPTADRRR</sequence>
<reference evidence="9" key="2">
    <citation type="submission" date="2025-08" db="UniProtKB">
        <authorList>
            <consortium name="Ensembl"/>
        </authorList>
    </citation>
    <scope>IDENTIFICATION</scope>
</reference>
<keyword evidence="5" id="KW-0176">Collagen</keyword>
<keyword evidence="4 7" id="KW-0732">Signal</keyword>
<dbReference type="Gene3D" id="2.60.120.40">
    <property type="match status" value="1"/>
</dbReference>
<evidence type="ECO:0000256" key="4">
    <source>
        <dbReference type="ARBA" id="ARBA00022729"/>
    </source>
</evidence>
<dbReference type="InterPro" id="IPR008983">
    <property type="entry name" value="Tumour_necrosis_fac-like_dom"/>
</dbReference>
<protein>
    <submittedName>
        <fullName evidence="9">Adiponectin, C1Q and collagen domain containing, b</fullName>
    </submittedName>
</protein>
<evidence type="ECO:0000256" key="7">
    <source>
        <dbReference type="SAM" id="SignalP"/>
    </source>
</evidence>
<organism evidence="9 10">
    <name type="scientific">Scleropages formosus</name>
    <name type="common">Asian bonytongue</name>
    <name type="synonym">Osteoglossum formosum</name>
    <dbReference type="NCBI Taxonomy" id="113540"/>
    <lineage>
        <taxon>Eukaryota</taxon>
        <taxon>Metazoa</taxon>
        <taxon>Chordata</taxon>
        <taxon>Craniata</taxon>
        <taxon>Vertebrata</taxon>
        <taxon>Euteleostomi</taxon>
        <taxon>Actinopterygii</taxon>
        <taxon>Neopterygii</taxon>
        <taxon>Teleostei</taxon>
        <taxon>Osteoglossocephala</taxon>
        <taxon>Osteoglossomorpha</taxon>
        <taxon>Osteoglossiformes</taxon>
        <taxon>Osteoglossidae</taxon>
        <taxon>Scleropages</taxon>
    </lineage>
</organism>
<evidence type="ECO:0000256" key="3">
    <source>
        <dbReference type="ARBA" id="ARBA00022530"/>
    </source>
</evidence>
<dbReference type="GO" id="GO:0005581">
    <property type="term" value="C:collagen trimer"/>
    <property type="evidence" value="ECO:0007669"/>
    <property type="project" value="UniProtKB-KW"/>
</dbReference>
<reference evidence="9 10" key="1">
    <citation type="submission" date="2019-04" db="EMBL/GenBank/DDBJ databases">
        <authorList>
            <consortium name="Wellcome Sanger Institute Data Sharing"/>
        </authorList>
    </citation>
    <scope>NUCLEOTIDE SEQUENCE [LARGE SCALE GENOMIC DNA]</scope>
</reference>
<dbReference type="FunFam" id="2.60.120.40:FF:000001">
    <property type="entry name" value="Complement C1q B chain"/>
    <property type="match status" value="1"/>
</dbReference>
<evidence type="ECO:0000256" key="1">
    <source>
        <dbReference type="ARBA" id="ARBA00004498"/>
    </source>
</evidence>
<reference evidence="9" key="3">
    <citation type="submission" date="2025-09" db="UniProtKB">
        <authorList>
            <consortium name="Ensembl"/>
        </authorList>
    </citation>
    <scope>IDENTIFICATION</scope>
</reference>
<evidence type="ECO:0000256" key="2">
    <source>
        <dbReference type="ARBA" id="ARBA00022525"/>
    </source>
</evidence>
<dbReference type="Pfam" id="PF00386">
    <property type="entry name" value="C1q"/>
    <property type="match status" value="1"/>
</dbReference>
<dbReference type="InterPro" id="IPR008160">
    <property type="entry name" value="Collagen"/>
</dbReference>
<dbReference type="AlphaFoldDB" id="A0A8C9RQI4"/>
<dbReference type="PANTHER" id="PTHR15427:SF20">
    <property type="entry name" value="ADIPONECTIN"/>
    <property type="match status" value="1"/>
</dbReference>
<dbReference type="GeneTree" id="ENSGT00940000159828"/>
<gene>
    <name evidence="9" type="primary">ADIPOQ</name>
    <name evidence="9" type="synonym">LOC108935078</name>
</gene>
<evidence type="ECO:0000259" key="8">
    <source>
        <dbReference type="PROSITE" id="PS50871"/>
    </source>
</evidence>
<feature type="compositionally biased region" description="Basic and acidic residues" evidence="6">
    <location>
        <begin position="106"/>
        <end position="133"/>
    </location>
</feature>
<feature type="chain" id="PRO_5034414514" evidence="7">
    <location>
        <begin position="20"/>
        <end position="301"/>
    </location>
</feature>
<name>A0A8C9RQI4_SCLFO</name>
<dbReference type="Ensembl" id="ENSSFOT00015016756.2">
    <property type="protein sequence ID" value="ENSSFOP00015016568.2"/>
    <property type="gene ID" value="ENSSFOG00015010696.2"/>
</dbReference>
<evidence type="ECO:0000256" key="5">
    <source>
        <dbReference type="ARBA" id="ARBA00023119"/>
    </source>
</evidence>
<dbReference type="Pfam" id="PF01391">
    <property type="entry name" value="Collagen"/>
    <property type="match status" value="1"/>
</dbReference>